<keyword evidence="4" id="KW-1185">Reference proteome</keyword>
<evidence type="ECO:0000313" key="3">
    <source>
        <dbReference type="EMBL" id="NNG34380.1"/>
    </source>
</evidence>
<reference evidence="3 4" key="1">
    <citation type="submission" date="2020-05" db="EMBL/GenBank/DDBJ databases">
        <title>Nakamurella sp. DB0629 isolated from air conditioner.</title>
        <authorList>
            <person name="Kim D.H."/>
            <person name="Kim D.-U."/>
        </authorList>
    </citation>
    <scope>NUCLEOTIDE SEQUENCE [LARGE SCALE GENOMIC DNA]</scope>
    <source>
        <strain evidence="3 4">DB0629</strain>
    </source>
</reference>
<dbReference type="InterPro" id="IPR011047">
    <property type="entry name" value="Quinoprotein_ADH-like_sf"/>
</dbReference>
<comment type="caution">
    <text evidence="3">The sequence shown here is derived from an EMBL/GenBank/DDBJ whole genome shotgun (WGS) entry which is preliminary data.</text>
</comment>
<dbReference type="Proteomes" id="UP000562984">
    <property type="component" value="Unassembled WGS sequence"/>
</dbReference>
<accession>A0A849A799</accession>
<dbReference type="PROSITE" id="PS51257">
    <property type="entry name" value="PROKAR_LIPOPROTEIN"/>
    <property type="match status" value="1"/>
</dbReference>
<dbReference type="SUPFAM" id="SSF50998">
    <property type="entry name" value="Quinoprotein alcohol dehydrogenase-like"/>
    <property type="match status" value="1"/>
</dbReference>
<evidence type="ECO:0000313" key="4">
    <source>
        <dbReference type="Proteomes" id="UP000562984"/>
    </source>
</evidence>
<sequence length="554" mass="57010">MTSLPGRMGKVNRGRAVRGCALAVVLVAAPVLAACSDSSSGPAIPAIPAETTSEQTPTAGENSAPTDAADPGDSADVATDQTDSTDQTDTGGQTGATDETGPAGADSSAEASAGSGMTPVALTPHDPPLKFADTPSAEVNRAAFESNMGGTITSNYSTLRGSFDYVATPAGLEGYDLAKNVKAWTAPFENNAQQANSSGMVNTQGPLAPTMSADGATVAAAYVQLNKGSGTTKDTTTLVGIGVDAKTGKQKWKVSAPIKGDDASSAGDALTRVVGFDGDTAVVTYSGDASYGAAISLADNKVLWDVTREVGCELQCDADNSLPVIAAEGVFVVGSQLPHDPTDNVTPITYTLDGYSMKTGKRVWRQPEASAEQDDKKKWSYSDTKADWLVGANRLAVMTHTEVDPPGAEEYSNMRGALQIRQLSDGKLVDTILGIPVSMGGSGDTIRCAGDQGKLAACWDGVSSDWVFAFDPQTGKELWELPDEKAGRESLTVGPLFHGMLYGKSSNGPVILDLRTGKDKVTDPGPGSNQVAAVSEFGAMALGDNGAEFFPATG</sequence>
<feature type="signal peptide" evidence="2">
    <location>
        <begin position="1"/>
        <end position="33"/>
    </location>
</feature>
<gene>
    <name evidence="3" type="ORF">HKD39_01320</name>
</gene>
<evidence type="ECO:0000256" key="1">
    <source>
        <dbReference type="SAM" id="MobiDB-lite"/>
    </source>
</evidence>
<protein>
    <submittedName>
        <fullName evidence="3">PQQ-binding-like beta-propeller repeat protein</fullName>
    </submittedName>
</protein>
<feature type="region of interest" description="Disordered" evidence="1">
    <location>
        <begin position="36"/>
        <end position="133"/>
    </location>
</feature>
<dbReference type="RefSeq" id="WP_171198027.1">
    <property type="nucleotide sequence ID" value="NZ_JABEND010000001.1"/>
</dbReference>
<feature type="compositionally biased region" description="Polar residues" evidence="1">
    <location>
        <begin position="50"/>
        <end position="65"/>
    </location>
</feature>
<feature type="chain" id="PRO_5032597788" evidence="2">
    <location>
        <begin position="34"/>
        <end position="554"/>
    </location>
</feature>
<dbReference type="AlphaFoldDB" id="A0A849A799"/>
<dbReference type="EMBL" id="JABEND010000001">
    <property type="protein sequence ID" value="NNG34380.1"/>
    <property type="molecule type" value="Genomic_DNA"/>
</dbReference>
<organism evidence="3 4">
    <name type="scientific">Nakamurella aerolata</name>
    <dbReference type="NCBI Taxonomy" id="1656892"/>
    <lineage>
        <taxon>Bacteria</taxon>
        <taxon>Bacillati</taxon>
        <taxon>Actinomycetota</taxon>
        <taxon>Actinomycetes</taxon>
        <taxon>Nakamurellales</taxon>
        <taxon>Nakamurellaceae</taxon>
        <taxon>Nakamurella</taxon>
    </lineage>
</organism>
<dbReference type="InterPro" id="IPR018391">
    <property type="entry name" value="PQQ_b-propeller_rpt"/>
</dbReference>
<proteinExistence type="predicted"/>
<evidence type="ECO:0000256" key="2">
    <source>
        <dbReference type="SAM" id="SignalP"/>
    </source>
</evidence>
<dbReference type="SMART" id="SM00564">
    <property type="entry name" value="PQQ"/>
    <property type="match status" value="3"/>
</dbReference>
<dbReference type="Gene3D" id="2.140.10.10">
    <property type="entry name" value="Quinoprotein alcohol dehydrogenase-like superfamily"/>
    <property type="match status" value="1"/>
</dbReference>
<keyword evidence="2" id="KW-0732">Signal</keyword>
<feature type="compositionally biased region" description="Low complexity" evidence="1">
    <location>
        <begin position="74"/>
        <end position="116"/>
    </location>
</feature>
<name>A0A849A799_9ACTN</name>